<proteinExistence type="predicted"/>
<protein>
    <submittedName>
        <fullName evidence="1">Uncharacterized protein</fullName>
    </submittedName>
</protein>
<evidence type="ECO:0000313" key="2">
    <source>
        <dbReference type="Proteomes" id="UP000256964"/>
    </source>
</evidence>
<keyword evidence="2" id="KW-1185">Reference proteome</keyword>
<organism evidence="1 2">
    <name type="scientific">Lentinus brumalis</name>
    <dbReference type="NCBI Taxonomy" id="2498619"/>
    <lineage>
        <taxon>Eukaryota</taxon>
        <taxon>Fungi</taxon>
        <taxon>Dikarya</taxon>
        <taxon>Basidiomycota</taxon>
        <taxon>Agaricomycotina</taxon>
        <taxon>Agaricomycetes</taxon>
        <taxon>Polyporales</taxon>
        <taxon>Polyporaceae</taxon>
        <taxon>Lentinus</taxon>
    </lineage>
</organism>
<dbReference type="Proteomes" id="UP000256964">
    <property type="component" value="Unassembled WGS sequence"/>
</dbReference>
<dbReference type="AlphaFoldDB" id="A0A371CTY9"/>
<evidence type="ECO:0000313" key="1">
    <source>
        <dbReference type="EMBL" id="RDX43732.1"/>
    </source>
</evidence>
<sequence>MGASVLVAAGLLVGFIWRCDVLGFLEKHAAHAFSMLTPISQSYARSLQRSATMVRRSGGKSLVLASRRLHYPAVSSRSESAVTDEDRTIEQLDFRARSFPLCTGSDRCLRAIRISYIIHYASVPSDLPAMLDDHSRFNIATVMDN</sequence>
<reference evidence="1 2" key="1">
    <citation type="journal article" date="2018" name="Biotechnol. Biofuels">
        <title>Integrative visual omics of the white-rot fungus Polyporus brumalis exposes the biotechnological potential of its oxidative enzymes for delignifying raw plant biomass.</title>
        <authorList>
            <person name="Miyauchi S."/>
            <person name="Rancon A."/>
            <person name="Drula E."/>
            <person name="Hage H."/>
            <person name="Chaduli D."/>
            <person name="Favel A."/>
            <person name="Grisel S."/>
            <person name="Henrissat B."/>
            <person name="Herpoel-Gimbert I."/>
            <person name="Ruiz-Duenas F.J."/>
            <person name="Chevret D."/>
            <person name="Hainaut M."/>
            <person name="Lin J."/>
            <person name="Wang M."/>
            <person name="Pangilinan J."/>
            <person name="Lipzen A."/>
            <person name="Lesage-Meessen L."/>
            <person name="Navarro D."/>
            <person name="Riley R."/>
            <person name="Grigoriev I.V."/>
            <person name="Zhou S."/>
            <person name="Raouche S."/>
            <person name="Rosso M.N."/>
        </authorList>
    </citation>
    <scope>NUCLEOTIDE SEQUENCE [LARGE SCALE GENOMIC DNA]</scope>
    <source>
        <strain evidence="1 2">BRFM 1820</strain>
    </source>
</reference>
<dbReference type="EMBL" id="KZ857460">
    <property type="protein sequence ID" value="RDX43732.1"/>
    <property type="molecule type" value="Genomic_DNA"/>
</dbReference>
<accession>A0A371CTY9</accession>
<gene>
    <name evidence="1" type="ORF">OH76DRAFT_1182286</name>
</gene>
<name>A0A371CTY9_9APHY</name>